<evidence type="ECO:0000313" key="3">
    <source>
        <dbReference type="Proteomes" id="UP000198741"/>
    </source>
</evidence>
<dbReference type="EMBL" id="LT629710">
    <property type="protein sequence ID" value="SDO75343.1"/>
    <property type="molecule type" value="Genomic_DNA"/>
</dbReference>
<dbReference type="Proteomes" id="UP000198741">
    <property type="component" value="Chromosome I"/>
</dbReference>
<protein>
    <submittedName>
        <fullName evidence="2">Uncharacterized protein</fullName>
    </submittedName>
</protein>
<name>A0A1H0M4J2_9ACTN</name>
<proteinExistence type="predicted"/>
<organism evidence="2 3">
    <name type="scientific">Nakamurella panacisegetis</name>
    <dbReference type="NCBI Taxonomy" id="1090615"/>
    <lineage>
        <taxon>Bacteria</taxon>
        <taxon>Bacillati</taxon>
        <taxon>Actinomycetota</taxon>
        <taxon>Actinomycetes</taxon>
        <taxon>Nakamurellales</taxon>
        <taxon>Nakamurellaceae</taxon>
        <taxon>Nakamurella</taxon>
    </lineage>
</organism>
<gene>
    <name evidence="2" type="ORF">SAMN04515671_1919</name>
</gene>
<dbReference type="STRING" id="1090615.SAMN04515671_1919"/>
<keyword evidence="3" id="KW-1185">Reference proteome</keyword>
<evidence type="ECO:0000313" key="2">
    <source>
        <dbReference type="EMBL" id="SDO75343.1"/>
    </source>
</evidence>
<feature type="compositionally biased region" description="Polar residues" evidence="1">
    <location>
        <begin position="21"/>
        <end position="36"/>
    </location>
</feature>
<accession>A0A1H0M4J2</accession>
<dbReference type="AlphaFoldDB" id="A0A1H0M4J2"/>
<evidence type="ECO:0000256" key="1">
    <source>
        <dbReference type="SAM" id="MobiDB-lite"/>
    </source>
</evidence>
<feature type="region of interest" description="Disordered" evidence="1">
    <location>
        <begin position="16"/>
        <end position="36"/>
    </location>
</feature>
<reference evidence="2 3" key="1">
    <citation type="submission" date="2016-10" db="EMBL/GenBank/DDBJ databases">
        <authorList>
            <person name="de Groot N.N."/>
        </authorList>
    </citation>
    <scope>NUCLEOTIDE SEQUENCE [LARGE SCALE GENOMIC DNA]</scope>
    <source>
        <strain evidence="3">P4-7,KCTC 19426,CECT 7604</strain>
    </source>
</reference>
<sequence length="63" mass="7212">MNPIIELNSLRQKLTDDLTPQRRQALQQELAESTTPADRAELDAVLRRLPAAQTAEIRDLLFR</sequence>
<dbReference type="RefSeq" id="WP_090475761.1">
    <property type="nucleotide sequence ID" value="NZ_LT629710.1"/>
</dbReference>